<keyword evidence="1" id="KW-0472">Membrane</keyword>
<gene>
    <name evidence="3" type="ORF">METZ01_LOCUS44838</name>
</gene>
<dbReference type="InterPro" id="IPR011055">
    <property type="entry name" value="Dup_hybrid_motif"/>
</dbReference>
<dbReference type="GO" id="GO:0004222">
    <property type="term" value="F:metalloendopeptidase activity"/>
    <property type="evidence" value="ECO:0007669"/>
    <property type="project" value="TreeGrafter"/>
</dbReference>
<dbReference type="SUPFAM" id="SSF51261">
    <property type="entry name" value="Duplicated hybrid motif"/>
    <property type="match status" value="1"/>
</dbReference>
<reference evidence="3" key="1">
    <citation type="submission" date="2018-05" db="EMBL/GenBank/DDBJ databases">
        <authorList>
            <person name="Lanie J.A."/>
            <person name="Ng W.-L."/>
            <person name="Kazmierczak K.M."/>
            <person name="Andrzejewski T.M."/>
            <person name="Davidsen T.M."/>
            <person name="Wayne K.J."/>
            <person name="Tettelin H."/>
            <person name="Glass J.I."/>
            <person name="Rusch D."/>
            <person name="Podicherti R."/>
            <person name="Tsui H.-C.T."/>
            <person name="Winkler M.E."/>
        </authorList>
    </citation>
    <scope>NUCLEOTIDE SEQUENCE</scope>
</reference>
<keyword evidence="1" id="KW-0812">Transmembrane</keyword>
<dbReference type="PANTHER" id="PTHR21666:SF286">
    <property type="entry name" value="LIPOPROTEIN NLPD"/>
    <property type="match status" value="1"/>
</dbReference>
<sequence>MFIPDDESGSKTYHLSRKAIRIGIYAGITAFLALGAFVYIYVPKVADYIRIKRQYDQFAAERLRVLELTRDLERLKQMDNLVRGSLGTKLDIDEKPLVTDTLTGATLDENTQLSYLDNIPSVAPIQGYITQRSRKQSLFIQKHHYGIDIVSREGEPILASASGVVVFSGWTYEFGNLIIIYHGDDYFTHYGHNQQNLKNPREIVTRGEIIGLVGSTGVSSGPHLHFEVWKEFVAVDPLIYFPEYRESDLTSSNG</sequence>
<dbReference type="AlphaFoldDB" id="A0A381RL72"/>
<organism evidence="3">
    <name type="scientific">marine metagenome</name>
    <dbReference type="NCBI Taxonomy" id="408172"/>
    <lineage>
        <taxon>unclassified sequences</taxon>
        <taxon>metagenomes</taxon>
        <taxon>ecological metagenomes</taxon>
    </lineage>
</organism>
<keyword evidence="1" id="KW-1133">Transmembrane helix</keyword>
<evidence type="ECO:0000256" key="1">
    <source>
        <dbReference type="SAM" id="Phobius"/>
    </source>
</evidence>
<dbReference type="InterPro" id="IPR050570">
    <property type="entry name" value="Cell_wall_metabolism_enzyme"/>
</dbReference>
<dbReference type="CDD" id="cd12797">
    <property type="entry name" value="M23_peptidase"/>
    <property type="match status" value="1"/>
</dbReference>
<dbReference type="InterPro" id="IPR016047">
    <property type="entry name" value="M23ase_b-sheet_dom"/>
</dbReference>
<evidence type="ECO:0000313" key="3">
    <source>
        <dbReference type="EMBL" id="SUZ91984.1"/>
    </source>
</evidence>
<protein>
    <recommendedName>
        <fullName evidence="2">M23ase beta-sheet core domain-containing protein</fullName>
    </recommendedName>
</protein>
<accession>A0A381RL72</accession>
<feature type="domain" description="M23ase beta-sheet core" evidence="2">
    <location>
        <begin position="143"/>
        <end position="237"/>
    </location>
</feature>
<evidence type="ECO:0000259" key="2">
    <source>
        <dbReference type="Pfam" id="PF01551"/>
    </source>
</evidence>
<dbReference type="Pfam" id="PF01551">
    <property type="entry name" value="Peptidase_M23"/>
    <property type="match status" value="1"/>
</dbReference>
<dbReference type="PANTHER" id="PTHR21666">
    <property type="entry name" value="PEPTIDASE-RELATED"/>
    <property type="match status" value="1"/>
</dbReference>
<feature type="transmembrane region" description="Helical" evidence="1">
    <location>
        <begin position="20"/>
        <end position="42"/>
    </location>
</feature>
<proteinExistence type="predicted"/>
<dbReference type="Gene3D" id="2.70.70.10">
    <property type="entry name" value="Glucose Permease (Domain IIA)"/>
    <property type="match status" value="1"/>
</dbReference>
<dbReference type="EMBL" id="UINC01002022">
    <property type="protein sequence ID" value="SUZ91984.1"/>
    <property type="molecule type" value="Genomic_DNA"/>
</dbReference>
<name>A0A381RL72_9ZZZZ</name>